<keyword evidence="2" id="KW-1185">Reference proteome</keyword>
<gene>
    <name evidence="1" type="ORF">L2E82_49400</name>
</gene>
<dbReference type="EMBL" id="CM042017">
    <property type="protein sequence ID" value="KAI3691181.1"/>
    <property type="molecule type" value="Genomic_DNA"/>
</dbReference>
<dbReference type="Proteomes" id="UP001055811">
    <property type="component" value="Linkage Group LG09"/>
</dbReference>
<protein>
    <submittedName>
        <fullName evidence="1">Uncharacterized protein</fullName>
    </submittedName>
</protein>
<accession>A0ACB8Z1E6</accession>
<name>A0ACB8Z1E6_CICIN</name>
<sequence>MANPLLWFDHMENQEEKHMDYLSEEEYNRSRMGMSDVFAKVFKCASCLCVIEGLKEGETDEWATWADVVVRPVLVLLSWINHHQNPPSVNQSSRNLLRTIIMAIKLYGSFISTATHRVRAVLAEKVLEYEFINIDMANIQHKKPEFLSRSPFGQVPAFEDGDLKLFESRAITQYIAHTYADKGNDLIFKDPKKMAILMVWMEVESQRYEPVSGKLAWELVLKPMFGMTPDVMIVKENEKKLEELLDVYESRLSESKYLGGDCFTLADLHHLPTMKSLMETQVKKLFDARPHVGAWATEIQSRPAWVKTLTS</sequence>
<evidence type="ECO:0000313" key="2">
    <source>
        <dbReference type="Proteomes" id="UP001055811"/>
    </source>
</evidence>
<proteinExistence type="predicted"/>
<reference evidence="1 2" key="2">
    <citation type="journal article" date="2022" name="Mol. Ecol. Resour.">
        <title>The genomes of chicory, endive, great burdock and yacon provide insights into Asteraceae paleo-polyploidization history and plant inulin production.</title>
        <authorList>
            <person name="Fan W."/>
            <person name="Wang S."/>
            <person name="Wang H."/>
            <person name="Wang A."/>
            <person name="Jiang F."/>
            <person name="Liu H."/>
            <person name="Zhao H."/>
            <person name="Xu D."/>
            <person name="Zhang Y."/>
        </authorList>
    </citation>
    <scope>NUCLEOTIDE SEQUENCE [LARGE SCALE GENOMIC DNA]</scope>
    <source>
        <strain evidence="2">cv. Punajuju</strain>
        <tissue evidence="1">Leaves</tissue>
    </source>
</reference>
<evidence type="ECO:0000313" key="1">
    <source>
        <dbReference type="EMBL" id="KAI3691181.1"/>
    </source>
</evidence>
<organism evidence="1 2">
    <name type="scientific">Cichorium intybus</name>
    <name type="common">Chicory</name>
    <dbReference type="NCBI Taxonomy" id="13427"/>
    <lineage>
        <taxon>Eukaryota</taxon>
        <taxon>Viridiplantae</taxon>
        <taxon>Streptophyta</taxon>
        <taxon>Embryophyta</taxon>
        <taxon>Tracheophyta</taxon>
        <taxon>Spermatophyta</taxon>
        <taxon>Magnoliopsida</taxon>
        <taxon>eudicotyledons</taxon>
        <taxon>Gunneridae</taxon>
        <taxon>Pentapetalae</taxon>
        <taxon>asterids</taxon>
        <taxon>campanulids</taxon>
        <taxon>Asterales</taxon>
        <taxon>Asteraceae</taxon>
        <taxon>Cichorioideae</taxon>
        <taxon>Cichorieae</taxon>
        <taxon>Cichoriinae</taxon>
        <taxon>Cichorium</taxon>
    </lineage>
</organism>
<reference evidence="2" key="1">
    <citation type="journal article" date="2022" name="Mol. Ecol. Resour.">
        <title>The genomes of chicory, endive, great burdock and yacon provide insights into Asteraceae palaeo-polyploidization history and plant inulin production.</title>
        <authorList>
            <person name="Fan W."/>
            <person name="Wang S."/>
            <person name="Wang H."/>
            <person name="Wang A."/>
            <person name="Jiang F."/>
            <person name="Liu H."/>
            <person name="Zhao H."/>
            <person name="Xu D."/>
            <person name="Zhang Y."/>
        </authorList>
    </citation>
    <scope>NUCLEOTIDE SEQUENCE [LARGE SCALE GENOMIC DNA]</scope>
    <source>
        <strain evidence="2">cv. Punajuju</strain>
    </source>
</reference>
<comment type="caution">
    <text evidence="1">The sequence shown here is derived from an EMBL/GenBank/DDBJ whole genome shotgun (WGS) entry which is preliminary data.</text>
</comment>